<evidence type="ECO:0000256" key="2">
    <source>
        <dbReference type="ARBA" id="ARBA00009759"/>
    </source>
</evidence>
<dbReference type="Gene3D" id="3.30.540.10">
    <property type="entry name" value="Fructose-1,6-Bisphosphatase, subunit A, domain 1"/>
    <property type="match status" value="1"/>
</dbReference>
<evidence type="ECO:0000256" key="4">
    <source>
        <dbReference type="NCBIfam" id="TIGR02067"/>
    </source>
</evidence>
<dbReference type="InterPro" id="IPR011809">
    <property type="entry name" value="His_9_proposed"/>
</dbReference>
<dbReference type="CDD" id="cd01641">
    <property type="entry name" value="Bacterial_IMPase_like_1"/>
    <property type="match status" value="1"/>
</dbReference>
<dbReference type="EC" id="3.1.3.15" evidence="4"/>
<dbReference type="RefSeq" id="WP_346337205.1">
    <property type="nucleotide sequence ID" value="NZ_JBBYXI010000003.1"/>
</dbReference>
<evidence type="ECO:0000256" key="1">
    <source>
        <dbReference type="ARBA" id="ARBA00001946"/>
    </source>
</evidence>
<dbReference type="PRINTS" id="PR00377">
    <property type="entry name" value="IMPHPHTASES"/>
</dbReference>
<dbReference type="NCBIfam" id="TIGR02067">
    <property type="entry name" value="his_9_HisN"/>
    <property type="match status" value="1"/>
</dbReference>
<evidence type="ECO:0000313" key="6">
    <source>
        <dbReference type="Proteomes" id="UP001418637"/>
    </source>
</evidence>
<comment type="similarity">
    <text evidence="2">Belongs to the inositol monophosphatase superfamily.</text>
</comment>
<dbReference type="EMBL" id="JBBYXI010000003">
    <property type="protein sequence ID" value="MEN3931167.1"/>
    <property type="molecule type" value="Genomic_DNA"/>
</dbReference>
<dbReference type="GO" id="GO:0004401">
    <property type="term" value="F:histidinol-phosphatase activity"/>
    <property type="evidence" value="ECO:0007669"/>
    <property type="project" value="UniProtKB-EC"/>
</dbReference>
<proteinExistence type="inferred from homology"/>
<keyword evidence="6" id="KW-1185">Reference proteome</keyword>
<dbReference type="PANTHER" id="PTHR20854:SF4">
    <property type="entry name" value="INOSITOL-1-MONOPHOSPHATASE-RELATED"/>
    <property type="match status" value="1"/>
</dbReference>
<name>A0ABV0BJJ8_9HYPH</name>
<reference evidence="5 6" key="1">
    <citation type="submission" date="2024-04" db="EMBL/GenBank/DDBJ databases">
        <title>A novel species isolated from cricket.</title>
        <authorList>
            <person name="Wang H.-C."/>
        </authorList>
    </citation>
    <scope>NUCLEOTIDE SEQUENCE [LARGE SCALE GENOMIC DNA]</scope>
    <source>
        <strain evidence="5 6">WL0021</strain>
    </source>
</reference>
<dbReference type="PANTHER" id="PTHR20854">
    <property type="entry name" value="INOSITOL MONOPHOSPHATASE"/>
    <property type="match status" value="1"/>
</dbReference>
<organism evidence="5 6">
    <name type="scientific">Hohaiivirga grylli</name>
    <dbReference type="NCBI Taxonomy" id="3133970"/>
    <lineage>
        <taxon>Bacteria</taxon>
        <taxon>Pseudomonadati</taxon>
        <taxon>Pseudomonadota</taxon>
        <taxon>Alphaproteobacteria</taxon>
        <taxon>Hyphomicrobiales</taxon>
        <taxon>Methylobacteriaceae</taxon>
        <taxon>Hohaiivirga</taxon>
    </lineage>
</organism>
<dbReference type="Proteomes" id="UP001418637">
    <property type="component" value="Unassembled WGS sequence"/>
</dbReference>
<keyword evidence="3 5" id="KW-0378">Hydrolase</keyword>
<accession>A0ABV0BJJ8</accession>
<comment type="cofactor">
    <cofactor evidence="1">
        <name>Mg(2+)</name>
        <dbReference type="ChEBI" id="CHEBI:18420"/>
    </cofactor>
</comment>
<protein>
    <recommendedName>
        <fullName evidence="4">Histidinol-phosphatase</fullName>
        <ecNumber evidence="4">3.1.3.15</ecNumber>
    </recommendedName>
</protein>
<dbReference type="SUPFAM" id="SSF56655">
    <property type="entry name" value="Carbohydrate phosphatase"/>
    <property type="match status" value="1"/>
</dbReference>
<comment type="caution">
    <text evidence="5">The sequence shown here is derived from an EMBL/GenBank/DDBJ whole genome shotgun (WGS) entry which is preliminary data.</text>
</comment>
<dbReference type="InterPro" id="IPR000760">
    <property type="entry name" value="Inositol_monophosphatase-like"/>
</dbReference>
<dbReference type="Pfam" id="PF00459">
    <property type="entry name" value="Inositol_P"/>
    <property type="match status" value="1"/>
</dbReference>
<evidence type="ECO:0000313" key="5">
    <source>
        <dbReference type="EMBL" id="MEN3931167.1"/>
    </source>
</evidence>
<sequence length="259" mass="28110">MPQPDFLPFIHKLASASGEEILPFFRNHVQAENKASGNAFDPVTEGDRAGEVVMRDMITKAYPEHGIIGEEFGISNPDSDYIWVLDPIDGTRSFIAGVPTWGTLVGLLHKGKPVAGMMAQAFTGERFYGDGHSAFSKNNYGTKPLKTRECTSLGHATLFTTDPRMFKGREREAYLSIENQVQLARFSADCYAYCMVAGGFADLVIETELKPHDIVALIPIIEGAGGIISSWTGGPATEGGNIIAAGDKRIHEEALKLFA</sequence>
<evidence type="ECO:0000256" key="3">
    <source>
        <dbReference type="ARBA" id="ARBA00022801"/>
    </source>
</evidence>
<gene>
    <name evidence="5" type="primary">hisN</name>
    <name evidence="5" type="ORF">WJT86_08870</name>
</gene>
<dbReference type="Gene3D" id="3.40.190.80">
    <property type="match status" value="1"/>
</dbReference>